<keyword evidence="1 2" id="KW-0238">DNA-binding</keyword>
<dbReference type="PANTHER" id="PTHR10302:SF27">
    <property type="entry name" value="SINGLE-STRANDED DNA-BINDING PROTEIN"/>
    <property type="match status" value="1"/>
</dbReference>
<dbReference type="HAMAP" id="MF_00984">
    <property type="entry name" value="SSB"/>
    <property type="match status" value="1"/>
</dbReference>
<dbReference type="PIRSF" id="PIRSF002070">
    <property type="entry name" value="SSB"/>
    <property type="match status" value="1"/>
</dbReference>
<evidence type="ECO:0000256" key="3">
    <source>
        <dbReference type="PIRNR" id="PIRNR002070"/>
    </source>
</evidence>
<comment type="caution">
    <text evidence="2">Lacks conserved residue(s) required for the propagation of feature annotation.</text>
</comment>
<proteinExistence type="inferred from homology"/>
<dbReference type="CDD" id="cd04496">
    <property type="entry name" value="SSB_OBF"/>
    <property type="match status" value="1"/>
</dbReference>
<gene>
    <name evidence="4" type="ORF">A2438_04140</name>
</gene>
<comment type="subunit">
    <text evidence="2">Homotetramer.</text>
</comment>
<dbReference type="SUPFAM" id="SSF50249">
    <property type="entry name" value="Nucleic acid-binding proteins"/>
    <property type="match status" value="1"/>
</dbReference>
<organism evidence="4 5">
    <name type="scientific">candidate division WOR-1 bacterium RIFOXYC2_FULL_46_14</name>
    <dbReference type="NCBI Taxonomy" id="1802587"/>
    <lineage>
        <taxon>Bacteria</taxon>
        <taxon>Bacillati</taxon>
        <taxon>Saganbacteria</taxon>
    </lineage>
</organism>
<dbReference type="Proteomes" id="UP000179242">
    <property type="component" value="Unassembled WGS sequence"/>
</dbReference>
<evidence type="ECO:0000313" key="5">
    <source>
        <dbReference type="Proteomes" id="UP000179242"/>
    </source>
</evidence>
<dbReference type="NCBIfam" id="TIGR00621">
    <property type="entry name" value="ssb"/>
    <property type="match status" value="1"/>
</dbReference>
<dbReference type="GO" id="GO:0003697">
    <property type="term" value="F:single-stranded DNA binding"/>
    <property type="evidence" value="ECO:0007669"/>
    <property type="project" value="UniProtKB-UniRule"/>
</dbReference>
<dbReference type="Pfam" id="PF00436">
    <property type="entry name" value="SSB"/>
    <property type="match status" value="1"/>
</dbReference>
<name>A0A1F4U806_UNCSA</name>
<dbReference type="InterPro" id="IPR011344">
    <property type="entry name" value="ssDNA-bd"/>
</dbReference>
<sequence>MNKVILTGNLVADPEIRYTKKDAPVAHFRLAVNRRVKKGEESKADFFKCVAFSGLAKVCEEYLKKGRLVAIEGKLQMNSFEANGKKQSVTEVLIDNMQMLDWKNPKKVEDVVEVG</sequence>
<reference evidence="4 5" key="1">
    <citation type="journal article" date="2016" name="Nat. Commun.">
        <title>Thousands of microbial genomes shed light on interconnected biogeochemical processes in an aquifer system.</title>
        <authorList>
            <person name="Anantharaman K."/>
            <person name="Brown C.T."/>
            <person name="Hug L.A."/>
            <person name="Sharon I."/>
            <person name="Castelle C.J."/>
            <person name="Probst A.J."/>
            <person name="Thomas B.C."/>
            <person name="Singh A."/>
            <person name="Wilkins M.J."/>
            <person name="Karaoz U."/>
            <person name="Brodie E.L."/>
            <person name="Williams K.H."/>
            <person name="Hubbard S.S."/>
            <person name="Banfield J.F."/>
        </authorList>
    </citation>
    <scope>NUCLEOTIDE SEQUENCE [LARGE SCALE GENOMIC DNA]</scope>
</reference>
<accession>A0A1F4U806</accession>
<dbReference type="GO" id="GO:0006260">
    <property type="term" value="P:DNA replication"/>
    <property type="evidence" value="ECO:0007669"/>
    <property type="project" value="InterPro"/>
</dbReference>
<evidence type="ECO:0000313" key="4">
    <source>
        <dbReference type="EMBL" id="OGC40433.1"/>
    </source>
</evidence>
<evidence type="ECO:0000256" key="2">
    <source>
        <dbReference type="HAMAP-Rule" id="MF_00984"/>
    </source>
</evidence>
<dbReference type="EMBL" id="MEUJ01000004">
    <property type="protein sequence ID" value="OGC40433.1"/>
    <property type="molecule type" value="Genomic_DNA"/>
</dbReference>
<protein>
    <recommendedName>
        <fullName evidence="2 3">Single-stranded DNA-binding protein</fullName>
        <shortName evidence="2">SSB</shortName>
    </recommendedName>
</protein>
<dbReference type="InterPro" id="IPR000424">
    <property type="entry name" value="Primosome_PriB/ssb"/>
</dbReference>
<dbReference type="Gene3D" id="2.40.50.140">
    <property type="entry name" value="Nucleic acid-binding proteins"/>
    <property type="match status" value="1"/>
</dbReference>
<dbReference type="PROSITE" id="PS50935">
    <property type="entry name" value="SSB"/>
    <property type="match status" value="1"/>
</dbReference>
<evidence type="ECO:0000256" key="1">
    <source>
        <dbReference type="ARBA" id="ARBA00023125"/>
    </source>
</evidence>
<comment type="caution">
    <text evidence="4">The sequence shown here is derived from an EMBL/GenBank/DDBJ whole genome shotgun (WGS) entry which is preliminary data.</text>
</comment>
<dbReference type="GO" id="GO:0009295">
    <property type="term" value="C:nucleoid"/>
    <property type="evidence" value="ECO:0007669"/>
    <property type="project" value="TreeGrafter"/>
</dbReference>
<dbReference type="AlphaFoldDB" id="A0A1F4U806"/>
<dbReference type="InterPro" id="IPR012340">
    <property type="entry name" value="NA-bd_OB-fold"/>
</dbReference>
<dbReference type="PANTHER" id="PTHR10302">
    <property type="entry name" value="SINGLE-STRANDED DNA-BINDING PROTEIN"/>
    <property type="match status" value="1"/>
</dbReference>